<dbReference type="EMBL" id="ADBV01014071">
    <property type="protein sequence ID" value="EJW73433.1"/>
    <property type="molecule type" value="Genomic_DNA"/>
</dbReference>
<name>J9DUT4_WUCBA</name>
<dbReference type="AlphaFoldDB" id="J9DUT4"/>
<feature type="non-terminal residue" evidence="2">
    <location>
        <position position="216"/>
    </location>
</feature>
<evidence type="ECO:0000256" key="1">
    <source>
        <dbReference type="SAM" id="MobiDB-lite"/>
    </source>
</evidence>
<reference evidence="3" key="1">
    <citation type="submission" date="2012-08" db="EMBL/GenBank/DDBJ databases">
        <title>The Genome Sequence of Wuchereria bancrofti.</title>
        <authorList>
            <person name="Nutman T.B."/>
            <person name="Fink D.L."/>
            <person name="Russ C."/>
            <person name="Young S."/>
            <person name="Zeng Q."/>
            <person name="Koehrsen M."/>
            <person name="Alvarado L."/>
            <person name="Berlin A."/>
            <person name="Chapman S.B."/>
            <person name="Chen Z."/>
            <person name="Freedman E."/>
            <person name="Gellesch M."/>
            <person name="Goldberg J."/>
            <person name="Griggs A."/>
            <person name="Gujja S."/>
            <person name="Heilman E.R."/>
            <person name="Heiman D."/>
            <person name="Hepburn T."/>
            <person name="Howarth C."/>
            <person name="Jen D."/>
            <person name="Larson L."/>
            <person name="Lewis B."/>
            <person name="Mehta T."/>
            <person name="Park D."/>
            <person name="Pearson M."/>
            <person name="Roberts A."/>
            <person name="Saif S."/>
            <person name="Shea T."/>
            <person name="Shenoy N."/>
            <person name="Sisk P."/>
            <person name="Stolte C."/>
            <person name="Sykes S."/>
            <person name="Walk T."/>
            <person name="White J."/>
            <person name="Yandava C."/>
            <person name="Haas B."/>
            <person name="Henn M.R."/>
            <person name="Nusbaum C."/>
            <person name="Birren B."/>
        </authorList>
    </citation>
    <scope>NUCLEOTIDE SEQUENCE [LARGE SCALE GENOMIC DNA]</scope>
    <source>
        <strain evidence="3">NA</strain>
    </source>
</reference>
<dbReference type="GO" id="GO:0005085">
    <property type="term" value="F:guanyl-nucleotide exchange factor activity"/>
    <property type="evidence" value="ECO:0007669"/>
    <property type="project" value="InterPro"/>
</dbReference>
<dbReference type="InterPro" id="IPR026791">
    <property type="entry name" value="DOCK"/>
</dbReference>
<organism evidence="2 3">
    <name type="scientific">Wuchereria bancrofti</name>
    <dbReference type="NCBI Taxonomy" id="6293"/>
    <lineage>
        <taxon>Eukaryota</taxon>
        <taxon>Metazoa</taxon>
        <taxon>Ecdysozoa</taxon>
        <taxon>Nematoda</taxon>
        <taxon>Chromadorea</taxon>
        <taxon>Rhabditida</taxon>
        <taxon>Spirurina</taxon>
        <taxon>Spiruromorpha</taxon>
        <taxon>Filarioidea</taxon>
        <taxon>Onchocercidae</taxon>
        <taxon>Wuchereria</taxon>
    </lineage>
</organism>
<dbReference type="PANTHER" id="PTHR23317:SF76">
    <property type="entry name" value="LD20667P"/>
    <property type="match status" value="1"/>
</dbReference>
<accession>J9DUT4</accession>
<protein>
    <submittedName>
        <fullName evidence="2">Uncharacterized protein</fullName>
    </submittedName>
</protein>
<dbReference type="GO" id="GO:0007264">
    <property type="term" value="P:small GTPase-mediated signal transduction"/>
    <property type="evidence" value="ECO:0007669"/>
    <property type="project" value="InterPro"/>
</dbReference>
<comment type="caution">
    <text evidence="2">The sequence shown here is derived from an EMBL/GenBank/DDBJ whole genome shotgun (WGS) entry which is preliminary data.</text>
</comment>
<sequence length="216" mass="23928">MMHEELALQWVISGGAAREMAFLNSWFFLELMVKSMAEHLSLSNRLYLPRKLRFSEAFIQDLNALSQAIINEVIQRTSKDPRQSQSISTSWAYFLRDCFSLMDRTFVMTLIGEFNREIAIKIGNSTELCIVPTLMLIKLDFLRIIASHEHFVVLNLPFGSSNLQSMSTSHSGGSFHSAASAFSSSSEGSANLSVSLHHSSSQIQPSSPGNSSVSSS</sequence>
<evidence type="ECO:0000313" key="2">
    <source>
        <dbReference type="EMBL" id="EJW73433.1"/>
    </source>
</evidence>
<dbReference type="Proteomes" id="UP000004810">
    <property type="component" value="Unassembled WGS sequence"/>
</dbReference>
<dbReference type="PANTHER" id="PTHR23317">
    <property type="entry name" value="DEDICATOR OF CYTOKINESIS DOCK"/>
    <property type="match status" value="1"/>
</dbReference>
<gene>
    <name evidence="2" type="ORF">WUBG_15661</name>
</gene>
<evidence type="ECO:0000313" key="3">
    <source>
        <dbReference type="Proteomes" id="UP000004810"/>
    </source>
</evidence>
<proteinExistence type="predicted"/>
<feature type="region of interest" description="Disordered" evidence="1">
    <location>
        <begin position="185"/>
        <end position="216"/>
    </location>
</feature>